<evidence type="ECO:0000256" key="2">
    <source>
        <dbReference type="ARBA" id="ARBA00009446"/>
    </source>
</evidence>
<dbReference type="InterPro" id="IPR034144">
    <property type="entry name" value="TOPRIM_TopoIII"/>
</dbReference>
<dbReference type="PROSITE" id="PS00396">
    <property type="entry name" value="TOPO_IA_1"/>
    <property type="match status" value="1"/>
</dbReference>
<evidence type="ECO:0000313" key="14">
    <source>
        <dbReference type="EMBL" id="OES46430.1"/>
    </source>
</evidence>
<protein>
    <recommendedName>
        <fullName evidence="3">DNA topoisomerase</fullName>
        <ecNumber evidence="3">5.6.2.1</ecNumber>
    </recommendedName>
    <alternativeName>
        <fullName evidence="12">Omega-protein</fullName>
    </alternativeName>
    <alternativeName>
        <fullName evidence="11">Relaxing enzyme</fullName>
    </alternativeName>
    <alternativeName>
        <fullName evidence="9">Swivelase</fullName>
    </alternativeName>
    <alternativeName>
        <fullName evidence="10">Untwisting enzyme</fullName>
    </alternativeName>
</protein>
<evidence type="ECO:0000256" key="7">
    <source>
        <dbReference type="ARBA" id="ARBA00023125"/>
    </source>
</evidence>
<dbReference type="PANTHER" id="PTHR11390">
    <property type="entry name" value="PROKARYOTIC DNA TOPOISOMERASE"/>
    <property type="match status" value="1"/>
</dbReference>
<evidence type="ECO:0000256" key="3">
    <source>
        <dbReference type="ARBA" id="ARBA00012891"/>
    </source>
</evidence>
<sequence length="715" mass="80169">MQAIIAEKASQAQALAAPFRHVKKGTYIEIAPCETFQEGAMVAWCSGHLFEIVPPHEMDPKLKRWQLETLPMIPETFKYKVIPSKTSRFKAVKEIIKNPAVTEIIAAGDPAREGELIVQLVVRMSGINKPMRRLWVSSLTPKAVEQAFLNLRPIEETMPLYHEAMARSYADWLIGMNASRAYTLLIQSKMKGAGRDVYAVGRVQTPTLALVVKREREILDFVSKPFYEVTAMFNMDGAVYEGKYTKDKETRFDQKEDAEAIRDECVGKEAAVVKVKTENKQVPPPVLHSLSTLQALANKRFNFSPKKTLEVTQALYEKSYVTYPRTDSNHVNPEEAAAFPDILKKLSHLAPYEKWASEITRSVMVDKRYVDAKKVSDHYAIIPTEKVPSLHSLSGDEQKIYDMIARSLIAAHYGPAVFAHSSIQTNIGSHVFLTNGKRLLQPGWRPVLFENEKEDVLLPDVKEGQRGIADDVKVIEGKTVPPKRYTEGELITAMKNVGHGMEDKELGKVLKSVSGLGEESTRSNILERLKQLDYMKIEQHRVMPTAKAFILIDAVENTLLASPELTGRWEQRLKEIGKGEAPANVFIEQSKRLAEKIVQDAVQHSSSWAFNAPAKSMAASENQPLGSCPKCGSPVVDKRKFYGCSAYQSSKCDFTLGKKMLGKSISATNVKKLLDKGKTNLIKGFKGKRPFDAYLVWKDKKEGTVQFEFKSSKTE</sequence>
<evidence type="ECO:0000256" key="10">
    <source>
        <dbReference type="ARBA" id="ARBA00031985"/>
    </source>
</evidence>
<evidence type="ECO:0000313" key="15">
    <source>
        <dbReference type="Proteomes" id="UP000095658"/>
    </source>
</evidence>
<dbReference type="Gene3D" id="3.40.50.140">
    <property type="match status" value="1"/>
</dbReference>
<dbReference type="SUPFAM" id="SSF56712">
    <property type="entry name" value="Prokaryotic type I DNA topoisomerase"/>
    <property type="match status" value="1"/>
</dbReference>
<dbReference type="GO" id="GO:0043597">
    <property type="term" value="C:cytoplasmic replication fork"/>
    <property type="evidence" value="ECO:0007669"/>
    <property type="project" value="TreeGrafter"/>
</dbReference>
<dbReference type="InterPro" id="IPR003601">
    <property type="entry name" value="Topo_IA_2"/>
</dbReference>
<keyword evidence="8" id="KW-0413">Isomerase</keyword>
<dbReference type="InterPro" id="IPR013497">
    <property type="entry name" value="Topo_IA_cen"/>
</dbReference>
<dbReference type="OrthoDB" id="9803554at2"/>
<evidence type="ECO:0000259" key="13">
    <source>
        <dbReference type="PROSITE" id="PS52039"/>
    </source>
</evidence>
<comment type="caution">
    <text evidence="14">The sequence shown here is derived from an EMBL/GenBank/DDBJ whole genome shotgun (WGS) entry which is preliminary data.</text>
</comment>
<dbReference type="SMART" id="SM00493">
    <property type="entry name" value="TOPRIM"/>
    <property type="match status" value="1"/>
</dbReference>
<dbReference type="InterPro" id="IPR013825">
    <property type="entry name" value="Topo_IA_cen_sub2"/>
</dbReference>
<dbReference type="InterPro" id="IPR023406">
    <property type="entry name" value="Topo_IA_AS"/>
</dbReference>
<evidence type="ECO:0000256" key="6">
    <source>
        <dbReference type="ARBA" id="ARBA00023029"/>
    </source>
</evidence>
<dbReference type="Proteomes" id="UP000095658">
    <property type="component" value="Unassembled WGS sequence"/>
</dbReference>
<dbReference type="EC" id="5.6.2.1" evidence="3"/>
<dbReference type="InterPro" id="IPR006171">
    <property type="entry name" value="TOPRIM_dom"/>
</dbReference>
<dbReference type="PRINTS" id="PR00417">
    <property type="entry name" value="PRTPISMRASEI"/>
</dbReference>
<dbReference type="GO" id="GO:0006310">
    <property type="term" value="P:DNA recombination"/>
    <property type="evidence" value="ECO:0007669"/>
    <property type="project" value="TreeGrafter"/>
</dbReference>
<evidence type="ECO:0000256" key="1">
    <source>
        <dbReference type="ARBA" id="ARBA00000213"/>
    </source>
</evidence>
<evidence type="ECO:0000256" key="8">
    <source>
        <dbReference type="ARBA" id="ARBA00023235"/>
    </source>
</evidence>
<dbReference type="Gene3D" id="1.10.290.10">
    <property type="entry name" value="Topoisomerase I, domain 4"/>
    <property type="match status" value="1"/>
</dbReference>
<dbReference type="RefSeq" id="WP_069936968.1">
    <property type="nucleotide sequence ID" value="NZ_MAMP01000002.1"/>
</dbReference>
<dbReference type="NCBIfam" id="NF005829">
    <property type="entry name" value="PRK07726.1"/>
    <property type="match status" value="1"/>
</dbReference>
<evidence type="ECO:0000256" key="4">
    <source>
        <dbReference type="ARBA" id="ARBA00022723"/>
    </source>
</evidence>
<dbReference type="GO" id="GO:0003677">
    <property type="term" value="F:DNA binding"/>
    <property type="evidence" value="ECO:0007669"/>
    <property type="project" value="UniProtKB-KW"/>
</dbReference>
<keyword evidence="6" id="KW-0799">Topoisomerase</keyword>
<dbReference type="GO" id="GO:0003917">
    <property type="term" value="F:DNA topoisomerase type I (single strand cut, ATP-independent) activity"/>
    <property type="evidence" value="ECO:0007669"/>
    <property type="project" value="UniProtKB-EC"/>
</dbReference>
<keyword evidence="4" id="KW-0479">Metal-binding</keyword>
<dbReference type="NCBIfam" id="TIGR01056">
    <property type="entry name" value="topB"/>
    <property type="match status" value="1"/>
</dbReference>
<dbReference type="InterPro" id="IPR000380">
    <property type="entry name" value="Topo_IA"/>
</dbReference>
<keyword evidence="7" id="KW-0238">DNA-binding</keyword>
<dbReference type="InterPro" id="IPR013826">
    <property type="entry name" value="Topo_IA_cen_sub3"/>
</dbReference>
<keyword evidence="5" id="KW-0460">Magnesium</keyword>
<dbReference type="STRING" id="1714016.BA724_14440"/>
<dbReference type="Pfam" id="PF01131">
    <property type="entry name" value="Topoisom_bac"/>
    <property type="match status" value="1"/>
</dbReference>
<dbReference type="InterPro" id="IPR025589">
    <property type="entry name" value="Toprim_C_rpt"/>
</dbReference>
<dbReference type="Pfam" id="PF13342">
    <property type="entry name" value="Toprim_Crpt"/>
    <property type="match status" value="1"/>
</dbReference>
<dbReference type="SMART" id="SM00437">
    <property type="entry name" value="TOP1Ac"/>
    <property type="match status" value="1"/>
</dbReference>
<dbReference type="CDD" id="cd03362">
    <property type="entry name" value="TOPRIM_TopoIA_TopoIII"/>
    <property type="match status" value="1"/>
</dbReference>
<gene>
    <name evidence="14" type="ORF">BA724_14440</name>
</gene>
<keyword evidence="15" id="KW-1185">Reference proteome</keyword>
<dbReference type="Gene3D" id="2.70.20.10">
    <property type="entry name" value="Topoisomerase I, domain 3"/>
    <property type="match status" value="1"/>
</dbReference>
<evidence type="ECO:0000256" key="11">
    <source>
        <dbReference type="ARBA" id="ARBA00032235"/>
    </source>
</evidence>
<dbReference type="InterPro" id="IPR003602">
    <property type="entry name" value="Topo_IA_DNA-bd_dom"/>
</dbReference>
<comment type="similarity">
    <text evidence="2">Belongs to the type IA topoisomerase family.</text>
</comment>
<dbReference type="GO" id="GO:0006265">
    <property type="term" value="P:DNA topological change"/>
    <property type="evidence" value="ECO:0007669"/>
    <property type="project" value="InterPro"/>
</dbReference>
<organism evidence="14 15">
    <name type="scientific">Domibacillus iocasae</name>
    <dbReference type="NCBI Taxonomy" id="1714016"/>
    <lineage>
        <taxon>Bacteria</taxon>
        <taxon>Bacillati</taxon>
        <taxon>Bacillota</taxon>
        <taxon>Bacilli</taxon>
        <taxon>Bacillales</taxon>
        <taxon>Bacillaceae</taxon>
        <taxon>Domibacillus</taxon>
    </lineage>
</organism>
<name>A0A1E7DTN1_9BACI</name>
<dbReference type="GO" id="GO:0046872">
    <property type="term" value="F:metal ion binding"/>
    <property type="evidence" value="ECO:0007669"/>
    <property type="project" value="UniProtKB-KW"/>
</dbReference>
<evidence type="ECO:0000256" key="9">
    <source>
        <dbReference type="ARBA" id="ARBA00030003"/>
    </source>
</evidence>
<evidence type="ECO:0000256" key="12">
    <source>
        <dbReference type="ARBA" id="ARBA00032877"/>
    </source>
</evidence>
<feature type="domain" description="Topo IA-type catalytic" evidence="13">
    <location>
        <begin position="157"/>
        <end position="598"/>
    </location>
</feature>
<dbReference type="CDD" id="cd00186">
    <property type="entry name" value="TOP1Ac"/>
    <property type="match status" value="1"/>
</dbReference>
<dbReference type="PROSITE" id="PS52039">
    <property type="entry name" value="TOPO_IA_2"/>
    <property type="match status" value="1"/>
</dbReference>
<proteinExistence type="inferred from homology"/>
<dbReference type="EMBL" id="MAMP01000002">
    <property type="protein sequence ID" value="OES46430.1"/>
    <property type="molecule type" value="Genomic_DNA"/>
</dbReference>
<reference evidence="14 15" key="1">
    <citation type="submission" date="2016-06" db="EMBL/GenBank/DDBJ databases">
        <title>Domibacillus iocasae genome sequencing.</title>
        <authorList>
            <person name="Verma A."/>
            <person name="Pal Y."/>
            <person name="Ojha A.K."/>
            <person name="Krishnamurthi S."/>
        </authorList>
    </citation>
    <scope>NUCLEOTIDE SEQUENCE [LARGE SCALE GENOMIC DNA]</scope>
    <source>
        <strain evidence="14 15">DSM 29979</strain>
    </source>
</reference>
<accession>A0A1E7DTN1</accession>
<dbReference type="SMART" id="SM00436">
    <property type="entry name" value="TOP1Bc"/>
    <property type="match status" value="1"/>
</dbReference>
<dbReference type="InterPro" id="IPR005738">
    <property type="entry name" value="TopoIII"/>
</dbReference>
<dbReference type="PANTHER" id="PTHR11390:SF21">
    <property type="entry name" value="DNA TOPOISOMERASE 3-ALPHA"/>
    <property type="match status" value="1"/>
</dbReference>
<dbReference type="InterPro" id="IPR013824">
    <property type="entry name" value="Topo_IA_cen_sub1"/>
</dbReference>
<dbReference type="InterPro" id="IPR023405">
    <property type="entry name" value="Topo_IA_core_domain"/>
</dbReference>
<dbReference type="Pfam" id="PF01751">
    <property type="entry name" value="Toprim"/>
    <property type="match status" value="1"/>
</dbReference>
<comment type="catalytic activity">
    <reaction evidence="1">
        <text>ATP-independent breakage of single-stranded DNA, followed by passage and rejoining.</text>
        <dbReference type="EC" id="5.6.2.1"/>
    </reaction>
</comment>
<dbReference type="AlphaFoldDB" id="A0A1E7DTN1"/>
<dbReference type="GO" id="GO:0006281">
    <property type="term" value="P:DNA repair"/>
    <property type="evidence" value="ECO:0007669"/>
    <property type="project" value="TreeGrafter"/>
</dbReference>
<evidence type="ECO:0000256" key="5">
    <source>
        <dbReference type="ARBA" id="ARBA00022842"/>
    </source>
</evidence>
<dbReference type="Gene3D" id="1.10.460.10">
    <property type="entry name" value="Topoisomerase I, domain 2"/>
    <property type="match status" value="1"/>
</dbReference>